<dbReference type="Gene3D" id="3.30.2090.10">
    <property type="entry name" value="Multidrug efflux transporter AcrB TolC docking domain, DN and DC subdomains"/>
    <property type="match status" value="2"/>
</dbReference>
<keyword evidence="2" id="KW-0472">Membrane</keyword>
<dbReference type="AlphaFoldDB" id="A0A1U9MCV4"/>
<dbReference type="PANTHER" id="PTHR32063:SF14">
    <property type="entry name" value="BLL4319 PROTEIN"/>
    <property type="match status" value="1"/>
</dbReference>
<proteinExistence type="predicted"/>
<name>A0A1U9MCV4_9HYPH</name>
<evidence type="ECO:0000256" key="2">
    <source>
        <dbReference type="SAM" id="Phobius"/>
    </source>
</evidence>
<dbReference type="Gene3D" id="1.20.1640.10">
    <property type="entry name" value="Multidrug efflux transporter AcrB transmembrane domain"/>
    <property type="match status" value="2"/>
</dbReference>
<feature type="transmembrane region" description="Helical" evidence="2">
    <location>
        <begin position="1032"/>
        <end position="1058"/>
    </location>
</feature>
<dbReference type="PRINTS" id="PR00702">
    <property type="entry name" value="ACRIFLAVINRP"/>
</dbReference>
<feature type="transmembrane region" description="Helical" evidence="2">
    <location>
        <begin position="902"/>
        <end position="922"/>
    </location>
</feature>
<dbReference type="SUPFAM" id="SSF82714">
    <property type="entry name" value="Multidrug efflux transporter AcrB TolC docking domain, DN and DC subdomains"/>
    <property type="match status" value="2"/>
</dbReference>
<feature type="transmembrane region" description="Helical" evidence="2">
    <location>
        <begin position="577"/>
        <end position="597"/>
    </location>
</feature>
<reference evidence="3 4" key="1">
    <citation type="submission" date="2016-11" db="EMBL/GenBank/DDBJ databases">
        <title>Comparative genomics of Bartonella apis.</title>
        <authorList>
            <person name="Engel P."/>
        </authorList>
    </citation>
    <scope>NUCLEOTIDE SEQUENCE [LARGE SCALE GENOMIC DNA]</scope>
    <source>
        <strain evidence="3 4">BBC0178</strain>
    </source>
</reference>
<accession>A0A1U9MCV4</accession>
<feature type="region of interest" description="Disordered" evidence="1">
    <location>
        <begin position="515"/>
        <end position="547"/>
    </location>
</feature>
<feature type="transmembrane region" description="Helical" evidence="2">
    <location>
        <begin position="999"/>
        <end position="1020"/>
    </location>
</feature>
<dbReference type="Gene3D" id="3.30.70.1440">
    <property type="entry name" value="Multidrug efflux transporter AcrB pore domain"/>
    <property type="match status" value="1"/>
</dbReference>
<dbReference type="Gene3D" id="3.30.70.1430">
    <property type="entry name" value="Multidrug efflux transporter AcrB pore domain"/>
    <property type="match status" value="2"/>
</dbReference>
<dbReference type="Gene3D" id="3.30.70.1320">
    <property type="entry name" value="Multidrug efflux transporter AcrB pore domain like"/>
    <property type="match status" value="1"/>
</dbReference>
<protein>
    <submittedName>
        <fullName evidence="3">Hydrophobic/amphiphilic exporter-1, HAE1 family</fullName>
    </submittedName>
</protein>
<keyword evidence="2" id="KW-0812">Transmembrane</keyword>
<dbReference type="GO" id="GO:0005886">
    <property type="term" value="C:plasma membrane"/>
    <property type="evidence" value="ECO:0007669"/>
    <property type="project" value="TreeGrafter"/>
</dbReference>
<dbReference type="SUPFAM" id="SSF82693">
    <property type="entry name" value="Multidrug efflux transporter AcrB pore domain, PN1, PN2, PC1 and PC2 subdomains"/>
    <property type="match status" value="3"/>
</dbReference>
<keyword evidence="4" id="KW-1185">Reference proteome</keyword>
<dbReference type="KEGG" id="bapa:BBC0178_016810"/>
<feature type="transmembrane region" description="Helical" evidence="2">
    <location>
        <begin position="400"/>
        <end position="425"/>
    </location>
</feature>
<feature type="transmembrane region" description="Helical" evidence="2">
    <location>
        <begin position="21"/>
        <end position="48"/>
    </location>
</feature>
<feature type="transmembrane region" description="Helical" evidence="2">
    <location>
        <begin position="959"/>
        <end position="979"/>
    </location>
</feature>
<dbReference type="EMBL" id="CP015820">
    <property type="protein sequence ID" value="AQT43135.1"/>
    <property type="molecule type" value="Genomic_DNA"/>
</dbReference>
<dbReference type="RefSeq" id="WP_078039812.1">
    <property type="nucleotide sequence ID" value="NZ_CP015820.1"/>
</dbReference>
<feature type="transmembrane region" description="Helical" evidence="2">
    <location>
        <begin position="929"/>
        <end position="953"/>
    </location>
</feature>
<feature type="transmembrane region" description="Helical" evidence="2">
    <location>
        <begin position="375"/>
        <end position="394"/>
    </location>
</feature>
<dbReference type="GO" id="GO:0042910">
    <property type="term" value="F:xenobiotic transmembrane transporter activity"/>
    <property type="evidence" value="ECO:0007669"/>
    <property type="project" value="TreeGrafter"/>
</dbReference>
<feature type="transmembrane region" description="Helical" evidence="2">
    <location>
        <begin position="350"/>
        <end position="368"/>
    </location>
</feature>
<feature type="transmembrane region" description="Helical" evidence="2">
    <location>
        <begin position="445"/>
        <end position="465"/>
    </location>
</feature>
<feature type="transmembrane region" description="Helical" evidence="2">
    <location>
        <begin position="477"/>
        <end position="500"/>
    </location>
</feature>
<keyword evidence="2" id="KW-1133">Transmembrane helix</keyword>
<evidence type="ECO:0000256" key="1">
    <source>
        <dbReference type="SAM" id="MobiDB-lite"/>
    </source>
</evidence>
<dbReference type="InterPro" id="IPR027463">
    <property type="entry name" value="AcrB_DN_DC_subdom"/>
</dbReference>
<dbReference type="Pfam" id="PF00873">
    <property type="entry name" value="ACR_tran"/>
    <property type="match status" value="1"/>
</dbReference>
<evidence type="ECO:0000313" key="3">
    <source>
        <dbReference type="EMBL" id="AQT43135.1"/>
    </source>
</evidence>
<sequence length="1086" mass="116268">MAGASQKSGEHEKEREKDKGGLVALFIRRPVSAFVLNVLIMVAGLAALQGIDVRELPDVDRPVVTVSTDFDGAAAETIDREITQKLEDAVARVSGVKTISSRSSFARSRVTVEFNDGVDLNVAAADIRDAISRVTNDLPDDADSSRIIKADSNADAVMRLAVTSTTMSVDDLTVLTEDQIVDTLSAVSGVADVQVNGDRDKIFRIDINPAKLASYGLTIADVTKTLSDMALDAPAGSLRSSSQALVVRATANISTPEEFENVYLNNRVRIGDIANVTLGPDVETSIVRVNGKPGVGLGIVRQAQSNTLDISEGIRSAVDNLNKTLPEGVHITITSDDASFIKGAIHEVEVALIVAVLSVVVIIFLFLWDLRATFIPALSIPVALIGTFAAIYLAGFSVNILTLLALVLATGLVVDDAIVVLENIVRHRNLGAGPRAAAVIGTREVFFAVIATTLTLVAVFVPISFLPGQAGGLFREFGFVLAIAILLSAIVALTLCPMLASRFLKDVKKPAGAVADNEENLNGEENRRVQENQSVRENNEQEGLSGGHSKPALLLKFAHALQNFYARSLHRALDHPWIVVLLSIGFVILSAGGYLTLRQELTPSEDRAQVFLRINGPQGISVDYLNDEMRKIEDALLPFKERGEIINTYAVSGTFGSSNNGFLMLNLAPWGERHRSQQEIVQEINQIMKGFPAVRVIAAEGNSLGIRGAGQGLQFAILGTDYAKLQPVADALVRKMQEDPRFVQPRLSVEATQPQLFIDINRERATDLGIDITGLANAVQSMLDGRKIGSVYIGDRSYDVKLVSNSTPVNDPTDLENIFMKTADDRFVPMSVVTTVKEKPVPPELGRESRMRSIALTASLAPGFALGEAFEQALDLARPILPAGSYIIPLAEAATLSETSSGLIIVFGFALVIILLVLAAQFESFISGLIVMATVPLGLGSAVFAMMVSGVSLNVYSEIGLVLLVGIMAKNGILIVEFADQLRNRNQTLREAVENAANIRLRPVSMTMICAILGGVPLILASGAGAEARISLGFVIVGGLGLATIATLYVTPVTYLLLGRFIRPKAEEDFELEEELDAAQNAKTTG</sequence>
<gene>
    <name evidence="3" type="ORF">BBC0178_016810</name>
</gene>
<dbReference type="OrthoDB" id="9807350at2"/>
<dbReference type="SUPFAM" id="SSF82866">
    <property type="entry name" value="Multidrug efflux transporter AcrB transmembrane domain"/>
    <property type="match status" value="2"/>
</dbReference>
<organism evidence="3 4">
    <name type="scientific">Bartonella apihabitans</name>
    <dbReference type="NCBI Taxonomy" id="2750929"/>
    <lineage>
        <taxon>Bacteria</taxon>
        <taxon>Pseudomonadati</taxon>
        <taxon>Pseudomonadota</taxon>
        <taxon>Alphaproteobacteria</taxon>
        <taxon>Hyphomicrobiales</taxon>
        <taxon>Bartonellaceae</taxon>
        <taxon>Bartonella</taxon>
    </lineage>
</organism>
<evidence type="ECO:0000313" key="4">
    <source>
        <dbReference type="Proteomes" id="UP000189660"/>
    </source>
</evidence>
<dbReference type="PANTHER" id="PTHR32063">
    <property type="match status" value="1"/>
</dbReference>
<dbReference type="Proteomes" id="UP000189660">
    <property type="component" value="Chromosome"/>
</dbReference>
<dbReference type="InterPro" id="IPR001036">
    <property type="entry name" value="Acrflvin-R"/>
</dbReference>